<dbReference type="SUPFAM" id="SSF48498">
    <property type="entry name" value="Tetracyclin repressor-like, C-terminal domain"/>
    <property type="match status" value="1"/>
</dbReference>
<protein>
    <submittedName>
        <fullName evidence="4">TetR family transcriptional regulator</fullName>
    </submittedName>
</protein>
<evidence type="ECO:0000256" key="1">
    <source>
        <dbReference type="ARBA" id="ARBA00023125"/>
    </source>
</evidence>
<proteinExistence type="predicted"/>
<dbReference type="InterPro" id="IPR041479">
    <property type="entry name" value="TetR_CgmR_C"/>
</dbReference>
<dbReference type="InterPro" id="IPR001647">
    <property type="entry name" value="HTH_TetR"/>
</dbReference>
<dbReference type="PANTHER" id="PTHR43479">
    <property type="entry name" value="ACREF/ENVCD OPERON REPRESSOR-RELATED"/>
    <property type="match status" value="1"/>
</dbReference>
<organism evidence="4 5">
    <name type="scientific">Sphingobacterium hotanense</name>
    <dbReference type="NCBI Taxonomy" id="649196"/>
    <lineage>
        <taxon>Bacteria</taxon>
        <taxon>Pseudomonadati</taxon>
        <taxon>Bacteroidota</taxon>
        <taxon>Sphingobacteriia</taxon>
        <taxon>Sphingobacteriales</taxon>
        <taxon>Sphingobacteriaceae</taxon>
        <taxon>Sphingobacterium</taxon>
    </lineage>
</organism>
<gene>
    <name evidence="4" type="ORF">HX018_10850</name>
</gene>
<dbReference type="Proteomes" id="UP001170954">
    <property type="component" value="Unassembled WGS sequence"/>
</dbReference>
<dbReference type="Gene3D" id="1.10.357.10">
    <property type="entry name" value="Tetracycline Repressor, domain 2"/>
    <property type="match status" value="1"/>
</dbReference>
<name>A0ABT7NND5_9SPHI</name>
<dbReference type="InterPro" id="IPR050624">
    <property type="entry name" value="HTH-type_Tx_Regulator"/>
</dbReference>
<accession>A0ABT7NND5</accession>
<dbReference type="InterPro" id="IPR009057">
    <property type="entry name" value="Homeodomain-like_sf"/>
</dbReference>
<keyword evidence="1 2" id="KW-0238">DNA-binding</keyword>
<dbReference type="InterPro" id="IPR036271">
    <property type="entry name" value="Tet_transcr_reg_TetR-rel_C_sf"/>
</dbReference>
<dbReference type="Pfam" id="PF00440">
    <property type="entry name" value="TetR_N"/>
    <property type="match status" value="1"/>
</dbReference>
<evidence type="ECO:0000259" key="3">
    <source>
        <dbReference type="PROSITE" id="PS50977"/>
    </source>
</evidence>
<evidence type="ECO:0000313" key="5">
    <source>
        <dbReference type="Proteomes" id="UP001170954"/>
    </source>
</evidence>
<dbReference type="SUPFAM" id="SSF46689">
    <property type="entry name" value="Homeodomain-like"/>
    <property type="match status" value="1"/>
</dbReference>
<feature type="DNA-binding region" description="H-T-H motif" evidence="2">
    <location>
        <begin position="37"/>
        <end position="56"/>
    </location>
</feature>
<evidence type="ECO:0000256" key="2">
    <source>
        <dbReference type="PROSITE-ProRule" id="PRU00335"/>
    </source>
</evidence>
<reference evidence="4" key="1">
    <citation type="submission" date="2020-06" db="EMBL/GenBank/DDBJ databases">
        <authorList>
            <person name="Dong N."/>
        </authorList>
    </citation>
    <scope>NUCLEOTIDE SEQUENCE</scope>
    <source>
        <strain evidence="4">R1692</strain>
    </source>
</reference>
<dbReference type="PRINTS" id="PR00455">
    <property type="entry name" value="HTHTETR"/>
</dbReference>
<dbReference type="PANTHER" id="PTHR43479:SF11">
    <property type="entry name" value="ACREF_ENVCD OPERON REPRESSOR-RELATED"/>
    <property type="match status" value="1"/>
</dbReference>
<reference evidence="4" key="2">
    <citation type="journal article" date="2022" name="Sci. Total Environ.">
        <title>Prevalence, transmission, and molecular epidemiology of tet(X)-positive bacteria among humans, animals, and environmental niches in China: An epidemiological, and genomic-based study.</title>
        <authorList>
            <person name="Dong N."/>
            <person name="Zeng Y."/>
            <person name="Cai C."/>
            <person name="Sun C."/>
            <person name="Lu J."/>
            <person name="Liu C."/>
            <person name="Zhou H."/>
            <person name="Sun Q."/>
            <person name="Shu L."/>
            <person name="Wang H."/>
            <person name="Wang Y."/>
            <person name="Wang S."/>
            <person name="Wu C."/>
            <person name="Chan E.W."/>
            <person name="Chen G."/>
            <person name="Shen Z."/>
            <person name="Chen S."/>
            <person name="Zhang R."/>
        </authorList>
    </citation>
    <scope>NUCLEOTIDE SEQUENCE</scope>
    <source>
        <strain evidence="4">R1692</strain>
    </source>
</reference>
<dbReference type="RefSeq" id="WP_286651443.1">
    <property type="nucleotide sequence ID" value="NZ_JACAGK010000028.1"/>
</dbReference>
<feature type="domain" description="HTH tetR-type" evidence="3">
    <location>
        <begin position="14"/>
        <end position="74"/>
    </location>
</feature>
<dbReference type="EMBL" id="JACAGK010000028">
    <property type="protein sequence ID" value="MDM1048737.1"/>
    <property type="molecule type" value="Genomic_DNA"/>
</dbReference>
<evidence type="ECO:0000313" key="4">
    <source>
        <dbReference type="EMBL" id="MDM1048737.1"/>
    </source>
</evidence>
<comment type="caution">
    <text evidence="4">The sequence shown here is derived from an EMBL/GenBank/DDBJ whole genome shotgun (WGS) entry which is preliminary data.</text>
</comment>
<dbReference type="Pfam" id="PF17937">
    <property type="entry name" value="TetR_C_28"/>
    <property type="match status" value="1"/>
</dbReference>
<dbReference type="PROSITE" id="PS50977">
    <property type="entry name" value="HTH_TETR_2"/>
    <property type="match status" value="1"/>
</dbReference>
<sequence length="184" mass="21372">MENNNAYSRKKEPELNKQLIIDAATEIGAELDWHQVTFQAIADRTGLSKGGIIHHFRNKEDLLDELMTQSLTELKAQVEKQVTNGGSKGALGYLQFVLEKRDDEKYKKTMRIVLQAIMINSKYNDQWLEWYNQYIMPADEDKLSMKNRIAFLVADGIWYAEDMGSSQLSNEDKQEVFEYIKQLK</sequence>
<keyword evidence="5" id="KW-1185">Reference proteome</keyword>